<dbReference type="CDD" id="cd00143">
    <property type="entry name" value="PP2Cc"/>
    <property type="match status" value="1"/>
</dbReference>
<dbReference type="PROSITE" id="PS51746">
    <property type="entry name" value="PPM_2"/>
    <property type="match status" value="1"/>
</dbReference>
<accession>A0A8S1L860</accession>
<sequence>MAQILDSNIEQIGEIVSKNKLELKAQLLTKNMEADMSVSQIEDNGTDYVLRCIKGMYRGMFIYLNLVESGETIGSDDSCTLQMEDCGLERTHVKIRYKYNEEQKKNGYHLTCFGPTLIKIRYDCPALIKNNMEITIGKQIYIIQTVQEGFNEILEWLQMYDLQGLKHFFFGNNIHNLKQLKQNKIDQLISSVQSYSATQDQLIKLREAYKQIDDIILQNYDAFKINLFDKQKNTIVLQFGWTGATISSKTQRYQKPPDILLKKQEIDDLEENPDFELLIKFIQGKYWIWGSKTDTYNTFYKQNKEEIRLIQPDDVIKLNKIELLVQRFNYGFFQDLGTKRTQEDSYTIIQDLQVSSRVPVSCYAIFDGHNGNSCVNYMSQNLMDNIREYFNQEQKEFDHQSKFLAFLFENIRAAFKETDSDFLTEVVQANAQNDSGCVAVVVMIIGDYIVSINCGDSRAILSRQGEVINLTEDHKPNVPLEYARIKRKGCGEIIGGRLGNLAVSRAFGDFSEKKKFKKNVITPKPDIRVTKIDYRTDEFILLCSDGIIDGFGNAEEPEQNNQQQMSPSQRVIEFVRNLYKEQQIGFQDPQDAAQQVVLRAYQYNVTYRRQSDNISCIIVNLTRGIVF</sequence>
<name>A0A8S1L860_9CILI</name>
<dbReference type="Proteomes" id="UP000692954">
    <property type="component" value="Unassembled WGS sequence"/>
</dbReference>
<dbReference type="PANTHER" id="PTHR47992">
    <property type="entry name" value="PROTEIN PHOSPHATASE"/>
    <property type="match status" value="1"/>
</dbReference>
<dbReference type="GO" id="GO:0004722">
    <property type="term" value="F:protein serine/threonine phosphatase activity"/>
    <property type="evidence" value="ECO:0007669"/>
    <property type="project" value="InterPro"/>
</dbReference>
<comment type="caution">
    <text evidence="2">The sequence shown here is derived from an EMBL/GenBank/DDBJ whole genome shotgun (WGS) entry which is preliminary data.</text>
</comment>
<protein>
    <recommendedName>
        <fullName evidence="1">PPM-type phosphatase domain-containing protein</fullName>
    </recommendedName>
</protein>
<dbReference type="EMBL" id="CAJJDN010000018">
    <property type="protein sequence ID" value="CAD8063677.1"/>
    <property type="molecule type" value="Genomic_DNA"/>
</dbReference>
<reference evidence="2" key="1">
    <citation type="submission" date="2021-01" db="EMBL/GenBank/DDBJ databases">
        <authorList>
            <consortium name="Genoscope - CEA"/>
            <person name="William W."/>
        </authorList>
    </citation>
    <scope>NUCLEOTIDE SEQUENCE</scope>
</reference>
<organism evidence="2 3">
    <name type="scientific">Paramecium sonneborni</name>
    <dbReference type="NCBI Taxonomy" id="65129"/>
    <lineage>
        <taxon>Eukaryota</taxon>
        <taxon>Sar</taxon>
        <taxon>Alveolata</taxon>
        <taxon>Ciliophora</taxon>
        <taxon>Intramacronucleata</taxon>
        <taxon>Oligohymenophorea</taxon>
        <taxon>Peniculida</taxon>
        <taxon>Parameciidae</taxon>
        <taxon>Paramecium</taxon>
    </lineage>
</organism>
<dbReference type="SMART" id="SM00332">
    <property type="entry name" value="PP2Cc"/>
    <property type="match status" value="1"/>
</dbReference>
<dbReference type="CDD" id="cd00060">
    <property type="entry name" value="FHA"/>
    <property type="match status" value="1"/>
</dbReference>
<evidence type="ECO:0000259" key="1">
    <source>
        <dbReference type="PROSITE" id="PS51746"/>
    </source>
</evidence>
<evidence type="ECO:0000313" key="3">
    <source>
        <dbReference type="Proteomes" id="UP000692954"/>
    </source>
</evidence>
<feature type="domain" description="PPM-type phosphatase" evidence="1">
    <location>
        <begin position="329"/>
        <end position="621"/>
    </location>
</feature>
<proteinExistence type="predicted"/>
<dbReference type="AlphaFoldDB" id="A0A8S1L860"/>
<dbReference type="Pfam" id="PF00481">
    <property type="entry name" value="PP2C"/>
    <property type="match status" value="1"/>
</dbReference>
<gene>
    <name evidence="2" type="ORF">PSON_ATCC_30995.1.T0180111</name>
</gene>
<dbReference type="OrthoDB" id="432045at2759"/>
<keyword evidence="3" id="KW-1185">Reference proteome</keyword>
<dbReference type="InterPro" id="IPR015655">
    <property type="entry name" value="PP2C"/>
</dbReference>
<dbReference type="InterPro" id="IPR001932">
    <property type="entry name" value="PPM-type_phosphatase-like_dom"/>
</dbReference>
<evidence type="ECO:0000313" key="2">
    <source>
        <dbReference type="EMBL" id="CAD8063677.1"/>
    </source>
</evidence>